<dbReference type="InterPro" id="IPR033752">
    <property type="entry name" value="MetA_family"/>
</dbReference>
<reference evidence="6 7" key="2">
    <citation type="journal article" date="2010" name="Stand. Genomic Sci.">
        <title>Complete genome sequence of Sebaldella termitidis type strain (NCTC 11300).</title>
        <authorList>
            <person name="Harmon-Smith M."/>
            <person name="Celia L."/>
            <person name="Chertkov O."/>
            <person name="Lapidus A."/>
            <person name="Copeland A."/>
            <person name="Glavina Del Rio T."/>
            <person name="Nolan M."/>
            <person name="Lucas S."/>
            <person name="Tice H."/>
            <person name="Cheng J.F."/>
            <person name="Han C."/>
            <person name="Detter J.C."/>
            <person name="Bruce D."/>
            <person name="Goodwin L."/>
            <person name="Pitluck S."/>
            <person name="Pati A."/>
            <person name="Liolios K."/>
            <person name="Ivanova N."/>
            <person name="Mavromatis K."/>
            <person name="Mikhailova N."/>
            <person name="Chen A."/>
            <person name="Palaniappan K."/>
            <person name="Land M."/>
            <person name="Hauser L."/>
            <person name="Chang Y.J."/>
            <person name="Jeffries C.D."/>
            <person name="Brettin T."/>
            <person name="Goker M."/>
            <person name="Beck B."/>
            <person name="Bristow J."/>
            <person name="Eisen J.A."/>
            <person name="Markowitz V."/>
            <person name="Hugenholtz P."/>
            <person name="Kyrpides N.C."/>
            <person name="Klenk H.P."/>
            <person name="Chen F."/>
        </authorList>
    </citation>
    <scope>NUCLEOTIDE SEQUENCE [LARGE SCALE GENOMIC DNA]</scope>
    <source>
        <strain evidence="7">ATCC 33386 / NCTC 11300</strain>
    </source>
</reference>
<organism evidence="6 7">
    <name type="scientific">Sebaldella termitidis (strain ATCC 33386 / NCTC 11300)</name>
    <dbReference type="NCBI Taxonomy" id="526218"/>
    <lineage>
        <taxon>Bacteria</taxon>
        <taxon>Fusobacteriati</taxon>
        <taxon>Fusobacteriota</taxon>
        <taxon>Fusobacteriia</taxon>
        <taxon>Fusobacteriales</taxon>
        <taxon>Leptotrichiaceae</taxon>
        <taxon>Sebaldella</taxon>
    </lineage>
</organism>
<accession>D1AKA9</accession>
<dbReference type="EMBL" id="CP001739">
    <property type="protein sequence ID" value="ACZ09025.1"/>
    <property type="molecule type" value="Genomic_DNA"/>
</dbReference>
<evidence type="ECO:0000256" key="3">
    <source>
        <dbReference type="ARBA" id="ARBA00023315"/>
    </source>
</evidence>
<comment type="catalytic activity">
    <reaction evidence="4">
        <text>L-homoserine + acetyl-CoA = O-acetyl-L-homoserine + CoA</text>
        <dbReference type="Rhea" id="RHEA:13701"/>
        <dbReference type="ChEBI" id="CHEBI:57287"/>
        <dbReference type="ChEBI" id="CHEBI:57288"/>
        <dbReference type="ChEBI" id="CHEBI:57476"/>
        <dbReference type="ChEBI" id="CHEBI:57716"/>
        <dbReference type="EC" id="2.3.1.31"/>
    </reaction>
</comment>
<dbReference type="GO" id="GO:0009086">
    <property type="term" value="P:methionine biosynthetic process"/>
    <property type="evidence" value="ECO:0007669"/>
    <property type="project" value="UniProtKB-UniRule"/>
</dbReference>
<feature type="site" description="Important for substrate specificity" evidence="4">
    <location>
        <position position="191"/>
    </location>
</feature>
<comment type="function">
    <text evidence="4">Transfers an acetyl group from acetyl-CoA to L-homoserine, forming acetyl-L-homoserine.</text>
</comment>
<dbReference type="KEGG" id="str:Sterm_2171"/>
<feature type="binding site" evidence="4">
    <location>
        <position position="162"/>
    </location>
    <ligand>
        <name>substrate</name>
    </ligand>
</feature>
<keyword evidence="3 4" id="KW-0012">Acyltransferase</keyword>
<dbReference type="GO" id="GO:0008899">
    <property type="term" value="F:homoserine O-succinyltransferase activity"/>
    <property type="evidence" value="ECO:0007669"/>
    <property type="project" value="UniProtKB-UniRule"/>
</dbReference>
<keyword evidence="1 4" id="KW-0028">Amino-acid biosynthesis</keyword>
<protein>
    <recommendedName>
        <fullName evidence="4">Homoserine O-acetyltransferase</fullName>
        <shortName evidence="4">HAT</shortName>
        <ecNumber evidence="4">2.3.1.31</ecNumber>
    </recommendedName>
    <alternativeName>
        <fullName evidence="4">Homoserine transacetylase</fullName>
        <shortName evidence="4">HTA</shortName>
    </alternativeName>
</protein>
<feature type="binding site" evidence="4">
    <location>
        <position position="191"/>
    </location>
    <ligand>
        <name>substrate</name>
    </ligand>
</feature>
<evidence type="ECO:0000256" key="4">
    <source>
        <dbReference type="HAMAP-Rule" id="MF_00295"/>
    </source>
</evidence>
<comment type="similarity">
    <text evidence="4">Belongs to the MetA family.</text>
</comment>
<dbReference type="SUPFAM" id="SSF52317">
    <property type="entry name" value="Class I glutamine amidotransferase-like"/>
    <property type="match status" value="1"/>
</dbReference>
<dbReference type="UniPathway" id="UPA00051">
    <property type="reaction ID" value="UER00074"/>
</dbReference>
<keyword evidence="2 4" id="KW-0808">Transferase</keyword>
<reference evidence="7" key="1">
    <citation type="submission" date="2009-09" db="EMBL/GenBank/DDBJ databases">
        <title>The complete chromosome of Sebaldella termitidis ATCC 33386.</title>
        <authorList>
            <consortium name="US DOE Joint Genome Institute (JGI-PGF)"/>
            <person name="Lucas S."/>
            <person name="Copeland A."/>
            <person name="Lapidus A."/>
            <person name="Glavina del Rio T."/>
            <person name="Dalin E."/>
            <person name="Tice H."/>
            <person name="Bruce D."/>
            <person name="Goodwin L."/>
            <person name="Pitluck S."/>
            <person name="Kyrpides N."/>
            <person name="Mavromatis K."/>
            <person name="Ivanova N."/>
            <person name="Mikhailova N."/>
            <person name="Sims D."/>
            <person name="Meincke L."/>
            <person name="Brettin T."/>
            <person name="Detter J.C."/>
            <person name="Han C."/>
            <person name="Larimer F."/>
            <person name="Land M."/>
            <person name="Hauser L."/>
            <person name="Markowitz V."/>
            <person name="Cheng J.F."/>
            <person name="Hugenholtz P."/>
            <person name="Woyke T."/>
            <person name="Wu D."/>
            <person name="Eisen J.A."/>
        </authorList>
    </citation>
    <scope>NUCLEOTIDE SEQUENCE [LARGE SCALE GENOMIC DNA]</scope>
    <source>
        <strain evidence="7">ATCC 33386 / NCTC 11300</strain>
    </source>
</reference>
<dbReference type="Pfam" id="PF04204">
    <property type="entry name" value="HTS"/>
    <property type="match status" value="1"/>
</dbReference>
<sequence length="289" mass="34520">MLILNKNMPVIEELKGMIDIKTKNGKLNVSKKSKKILVLNLMPNKVKTEYHILRLLNTKKPDEEIEPFFLKLDTHKYKNIDVEYLNEFYVSLEEIKNLDIEAAIITGAPLEKIKFEEVAYWEELKGIFEFINNLKSSIFICWGSQAALYYFHNIPKYDYKRKKFGVFKHNCENKSKLFDSLDNEDFKIPHSRYTYIKREDIKKKSSLEILLSDENNEPVIVKDKNKIYISGHMEYDKYNLRDEYVRDINNNLEINIPDNYFLDNKPENSPAFSWEKFSRIFYSNWLESF</sequence>
<feature type="site" description="Important for acyl-CoA specificity" evidence="4">
    <location>
        <position position="111"/>
    </location>
</feature>
<comment type="subcellular location">
    <subcellularLocation>
        <location evidence="4">Cytoplasm</location>
    </subcellularLocation>
</comment>
<proteinExistence type="inferred from homology"/>
<dbReference type="GO" id="GO:0005737">
    <property type="term" value="C:cytoplasm"/>
    <property type="evidence" value="ECO:0007669"/>
    <property type="project" value="UniProtKB-SubCell"/>
</dbReference>
<feature type="binding site" evidence="4">
    <location>
        <position position="246"/>
    </location>
    <ligand>
        <name>substrate</name>
    </ligand>
</feature>
<dbReference type="PANTHER" id="PTHR20919:SF0">
    <property type="entry name" value="HOMOSERINE O-SUCCINYLTRANSFERASE"/>
    <property type="match status" value="1"/>
</dbReference>
<dbReference type="PANTHER" id="PTHR20919">
    <property type="entry name" value="HOMOSERINE O-SUCCINYLTRANSFERASE"/>
    <property type="match status" value="1"/>
</dbReference>
<gene>
    <name evidence="4" type="primary">metAA</name>
    <name evidence="6" type="ordered locus">Sterm_2171</name>
</gene>
<comment type="caution">
    <text evidence="4">Lacks conserved residue(s) required for the propagation of feature annotation.</text>
</comment>
<dbReference type="STRING" id="526218.Sterm_2171"/>
<keyword evidence="4" id="KW-0963">Cytoplasm</keyword>
<evidence type="ECO:0000313" key="7">
    <source>
        <dbReference type="Proteomes" id="UP000000845"/>
    </source>
</evidence>
<name>D1AKA9_SEBTE</name>
<feature type="active site" description="Proton acceptor" evidence="4">
    <location>
        <position position="232"/>
    </location>
</feature>
<feature type="active site" description="Acyl-thioester intermediate" evidence="4 5">
    <location>
        <position position="141"/>
    </location>
</feature>
<dbReference type="HOGENOM" id="CLU_057851_0_1_0"/>
<keyword evidence="4" id="KW-0486">Methionine biosynthesis</keyword>
<dbReference type="Gene3D" id="3.40.50.880">
    <property type="match status" value="1"/>
</dbReference>
<dbReference type="GO" id="GO:0004414">
    <property type="term" value="F:homoserine O-acetyltransferase activity"/>
    <property type="evidence" value="ECO:0007669"/>
    <property type="project" value="UniProtKB-EC"/>
</dbReference>
<feature type="active site" evidence="4">
    <location>
        <position position="234"/>
    </location>
</feature>
<keyword evidence="7" id="KW-1185">Reference proteome</keyword>
<dbReference type="EC" id="2.3.1.31" evidence="4"/>
<dbReference type="HAMAP" id="MF_00295">
    <property type="entry name" value="MetA_acyltransf"/>
    <property type="match status" value="1"/>
</dbReference>
<dbReference type="RefSeq" id="WP_012861619.1">
    <property type="nucleotide sequence ID" value="NC_013517.1"/>
</dbReference>
<dbReference type="eggNOG" id="COG1897">
    <property type="taxonomic scope" value="Bacteria"/>
</dbReference>
<evidence type="ECO:0000256" key="2">
    <source>
        <dbReference type="ARBA" id="ARBA00022679"/>
    </source>
</evidence>
<dbReference type="PIRSF" id="PIRSF000450">
    <property type="entry name" value="H_ser_succinyltr"/>
    <property type="match status" value="1"/>
</dbReference>
<dbReference type="AlphaFoldDB" id="D1AKA9"/>
<dbReference type="InterPro" id="IPR029062">
    <property type="entry name" value="Class_I_gatase-like"/>
</dbReference>
<evidence type="ECO:0000256" key="1">
    <source>
        <dbReference type="ARBA" id="ARBA00022605"/>
    </source>
</evidence>
<evidence type="ECO:0000313" key="6">
    <source>
        <dbReference type="EMBL" id="ACZ09025.1"/>
    </source>
</evidence>
<dbReference type="Proteomes" id="UP000000845">
    <property type="component" value="Chromosome"/>
</dbReference>
<evidence type="ECO:0000256" key="5">
    <source>
        <dbReference type="PIRSR" id="PIRSR000450-1"/>
    </source>
</evidence>
<comment type="pathway">
    <text evidence="4">Amino-acid biosynthesis; L-methionine biosynthesis via de novo pathway; O-acetyl-L-homoserine from L-homoserine: step 1/1.</text>
</comment>